<evidence type="ECO:0000313" key="2">
    <source>
        <dbReference type="Proteomes" id="UP000319792"/>
    </source>
</evidence>
<dbReference type="Proteomes" id="UP000319792">
    <property type="component" value="Unassembled WGS sequence"/>
</dbReference>
<reference evidence="1 2" key="2">
    <citation type="submission" date="2019-08" db="EMBL/GenBank/DDBJ databases">
        <title>Tsukamurella conjunctivitidis sp. nov., Tsukamurella assacharolytica sp. nov. and Tsukamurella sputae sp. nov. isolated from patients with conjunctivitis, bacteraemia (lymphoma) and respiratory infection (sputum) in Hong Kong.</title>
        <authorList>
            <person name="Fok K.M.N."/>
            <person name="Fong J.Y.H."/>
        </authorList>
    </citation>
    <scope>NUCLEOTIDE SEQUENCE [LARGE SCALE GENOMIC DNA]</scope>
    <source>
        <strain evidence="1 2">HKU70</strain>
    </source>
</reference>
<protein>
    <submittedName>
        <fullName evidence="1">Uncharacterized protein</fullName>
    </submittedName>
</protein>
<accession>A0A5C5RKF0</accession>
<comment type="caution">
    <text evidence="1">The sequence shown here is derived from an EMBL/GenBank/DDBJ whole genome shotgun (WGS) entry which is preliminary data.</text>
</comment>
<gene>
    <name evidence="1" type="ORF">FK268_12735</name>
</gene>
<proteinExistence type="predicted"/>
<sequence length="95" mass="10305">MSTFNTIGIGRDHERLGIVAYALEQDGHGALAAAYQERANTEAEIWRSATDLGQQLIHLAKRDGAGAADRGADLAAWLVRHGWTPPAHFNGRITE</sequence>
<dbReference type="EMBL" id="VIGV01000004">
    <property type="protein sequence ID" value="TWS23180.1"/>
    <property type="molecule type" value="Genomic_DNA"/>
</dbReference>
<dbReference type="OrthoDB" id="494153at2"/>
<keyword evidence="2" id="KW-1185">Reference proteome</keyword>
<evidence type="ECO:0000313" key="1">
    <source>
        <dbReference type="EMBL" id="TWS23180.1"/>
    </source>
</evidence>
<organism evidence="1 2">
    <name type="scientific">Tsukamurella sputi</name>
    <dbReference type="NCBI Taxonomy" id="2591848"/>
    <lineage>
        <taxon>Bacteria</taxon>
        <taxon>Bacillati</taxon>
        <taxon>Actinomycetota</taxon>
        <taxon>Actinomycetes</taxon>
        <taxon>Mycobacteriales</taxon>
        <taxon>Tsukamurellaceae</taxon>
        <taxon>Tsukamurella</taxon>
    </lineage>
</organism>
<dbReference type="RefSeq" id="WP_146434604.1">
    <property type="nucleotide sequence ID" value="NZ_VIGV01000004.1"/>
</dbReference>
<name>A0A5C5RKF0_9ACTN</name>
<dbReference type="AlphaFoldDB" id="A0A5C5RKF0"/>
<reference evidence="1 2" key="1">
    <citation type="submission" date="2019-06" db="EMBL/GenBank/DDBJ databases">
        <authorList>
            <person name="Teng J.L.L."/>
            <person name="Lee H.H."/>
            <person name="Lau S.K.P."/>
            <person name="Woo P.C.Y."/>
        </authorList>
    </citation>
    <scope>NUCLEOTIDE SEQUENCE [LARGE SCALE GENOMIC DNA]</scope>
    <source>
        <strain evidence="1 2">HKU70</strain>
    </source>
</reference>